<dbReference type="InterPro" id="IPR001245">
    <property type="entry name" value="Ser-Thr/Tyr_kinase_cat_dom"/>
</dbReference>
<dbReference type="Gene3D" id="3.40.50.880">
    <property type="match status" value="1"/>
</dbReference>
<feature type="region of interest" description="Disordered" evidence="20">
    <location>
        <begin position="598"/>
        <end position="628"/>
    </location>
</feature>
<evidence type="ECO:0000256" key="11">
    <source>
        <dbReference type="ARBA" id="ARBA00022605"/>
    </source>
</evidence>
<dbReference type="Pfam" id="PF00218">
    <property type="entry name" value="IGPS"/>
    <property type="match status" value="1"/>
</dbReference>
<evidence type="ECO:0000256" key="10">
    <source>
        <dbReference type="ARBA" id="ARBA00018819"/>
    </source>
</evidence>
<gene>
    <name evidence="22" type="ORF">RDB_LOCUS102094</name>
</gene>
<dbReference type="PROSITE" id="PS00614">
    <property type="entry name" value="IGPS"/>
    <property type="match status" value="1"/>
</dbReference>
<dbReference type="InterPro" id="IPR006221">
    <property type="entry name" value="TrpG/PapA_dom"/>
</dbReference>
<dbReference type="InterPro" id="IPR013798">
    <property type="entry name" value="Indole-3-glycerol_P_synth_dom"/>
</dbReference>
<dbReference type="Gene3D" id="1.10.510.10">
    <property type="entry name" value="Transferase(Phosphotransferase) domain 1"/>
    <property type="match status" value="1"/>
</dbReference>
<dbReference type="NCBIfam" id="TIGR00566">
    <property type="entry name" value="trpG_papA"/>
    <property type="match status" value="1"/>
</dbReference>
<evidence type="ECO:0000256" key="16">
    <source>
        <dbReference type="ARBA" id="ARBA00023235"/>
    </source>
</evidence>
<feature type="region of interest" description="Disordered" evidence="20">
    <location>
        <begin position="967"/>
        <end position="1061"/>
    </location>
</feature>
<dbReference type="InterPro" id="IPR011060">
    <property type="entry name" value="RibuloseP-bd_barrel"/>
</dbReference>
<dbReference type="CDD" id="cd00405">
    <property type="entry name" value="PRAI"/>
    <property type="match status" value="1"/>
</dbReference>
<keyword evidence="14" id="KW-0315">Glutamine amidotransferase</keyword>
<evidence type="ECO:0000313" key="23">
    <source>
        <dbReference type="Proteomes" id="UP000663850"/>
    </source>
</evidence>
<dbReference type="InterPro" id="IPR001240">
    <property type="entry name" value="PRAI_dom"/>
</dbReference>
<comment type="pathway">
    <text evidence="4">Amino-acid biosynthesis; L-tryptophan biosynthesis; L-tryptophan from chorismate: step 3/5.</text>
</comment>
<dbReference type="GO" id="GO:0004672">
    <property type="term" value="F:protein kinase activity"/>
    <property type="evidence" value="ECO:0007669"/>
    <property type="project" value="InterPro"/>
</dbReference>
<dbReference type="PROSITE" id="PS50011">
    <property type="entry name" value="PROTEIN_KINASE_DOM"/>
    <property type="match status" value="1"/>
</dbReference>
<keyword evidence="12" id="KW-0210">Decarboxylase</keyword>
<feature type="domain" description="Protein kinase" evidence="21">
    <location>
        <begin position="1228"/>
        <end position="1512"/>
    </location>
</feature>
<organism evidence="22 23">
    <name type="scientific">Rhizoctonia solani</name>
    <dbReference type="NCBI Taxonomy" id="456999"/>
    <lineage>
        <taxon>Eukaryota</taxon>
        <taxon>Fungi</taxon>
        <taxon>Dikarya</taxon>
        <taxon>Basidiomycota</taxon>
        <taxon>Agaricomycotina</taxon>
        <taxon>Agaricomycetes</taxon>
        <taxon>Cantharellales</taxon>
        <taxon>Ceratobasidiaceae</taxon>
        <taxon>Rhizoctonia</taxon>
    </lineage>
</organism>
<dbReference type="GO" id="GO:0004425">
    <property type="term" value="F:indole-3-glycerol-phosphate synthase activity"/>
    <property type="evidence" value="ECO:0007669"/>
    <property type="project" value="UniProtKB-EC"/>
</dbReference>
<dbReference type="InterPro" id="IPR045186">
    <property type="entry name" value="Indole-3-glycerol_P_synth"/>
</dbReference>
<feature type="compositionally biased region" description="Basic and acidic residues" evidence="20">
    <location>
        <begin position="716"/>
        <end position="726"/>
    </location>
</feature>
<dbReference type="UniPathway" id="UPA00035">
    <property type="reaction ID" value="UER00040"/>
</dbReference>
<evidence type="ECO:0000256" key="13">
    <source>
        <dbReference type="ARBA" id="ARBA00022822"/>
    </source>
</evidence>
<evidence type="ECO:0000256" key="17">
    <source>
        <dbReference type="ARBA" id="ARBA00023239"/>
    </source>
</evidence>
<dbReference type="GO" id="GO:0004049">
    <property type="term" value="F:anthranilate synthase activity"/>
    <property type="evidence" value="ECO:0007669"/>
    <property type="project" value="UniProtKB-EC"/>
</dbReference>
<comment type="function">
    <text evidence="3">Trifunctional enzyme bearing the Gln amidotransferase (GATase) domain of anthranilate synthase, indole-glycerolphosphate synthase, and phosphoribosylanthranilate isomerase activities.</text>
</comment>
<name>A0A8H3H8L6_9AGAM</name>
<dbReference type="CDD" id="cd00331">
    <property type="entry name" value="IGPS"/>
    <property type="match status" value="1"/>
</dbReference>
<dbReference type="Pfam" id="PF07714">
    <property type="entry name" value="PK_Tyr_Ser-Thr"/>
    <property type="match status" value="1"/>
</dbReference>
<evidence type="ECO:0000256" key="19">
    <source>
        <dbReference type="ARBA" id="ARBA00047683"/>
    </source>
</evidence>
<comment type="pathway">
    <text evidence="5">Amino-acid biosynthesis; L-tryptophan biosynthesis; L-tryptophan from chorismate: step 4/5.</text>
</comment>
<dbReference type="PROSITE" id="PS51273">
    <property type="entry name" value="GATASE_TYPE_1"/>
    <property type="match status" value="1"/>
</dbReference>
<dbReference type="EC" id="4.1.1.48" evidence="8"/>
<evidence type="ECO:0000256" key="3">
    <source>
        <dbReference type="ARBA" id="ARBA00003272"/>
    </source>
</evidence>
<dbReference type="CDD" id="cd01743">
    <property type="entry name" value="GATase1_Anthranilate_Synthase"/>
    <property type="match status" value="1"/>
</dbReference>
<dbReference type="InterPro" id="IPR000719">
    <property type="entry name" value="Prot_kinase_dom"/>
</dbReference>
<evidence type="ECO:0000256" key="9">
    <source>
        <dbReference type="ARBA" id="ARBA00012572"/>
    </source>
</evidence>
<dbReference type="GO" id="GO:0000162">
    <property type="term" value="P:L-tryptophan biosynthetic process"/>
    <property type="evidence" value="ECO:0007669"/>
    <property type="project" value="UniProtKB-UniPathway"/>
</dbReference>
<keyword evidence="11" id="KW-0028">Amino-acid biosynthesis</keyword>
<comment type="caution">
    <text evidence="22">The sequence shown here is derived from an EMBL/GenBank/DDBJ whole genome shotgun (WGS) entry which is preliminary data.</text>
</comment>
<comment type="catalytic activity">
    <reaction evidence="2">
        <text>1-(2-carboxyphenylamino)-1-deoxy-D-ribulose 5-phosphate + H(+) = (1S,2R)-1-C-(indol-3-yl)glycerol 3-phosphate + CO2 + H2O</text>
        <dbReference type="Rhea" id="RHEA:23476"/>
        <dbReference type="ChEBI" id="CHEBI:15377"/>
        <dbReference type="ChEBI" id="CHEBI:15378"/>
        <dbReference type="ChEBI" id="CHEBI:16526"/>
        <dbReference type="ChEBI" id="CHEBI:58613"/>
        <dbReference type="ChEBI" id="CHEBI:58866"/>
        <dbReference type="EC" id="4.1.1.48"/>
    </reaction>
</comment>
<evidence type="ECO:0000256" key="5">
    <source>
        <dbReference type="ARBA" id="ARBA00004696"/>
    </source>
</evidence>
<dbReference type="PANTHER" id="PTHR22854:SF2">
    <property type="entry name" value="INDOLE-3-GLYCEROL-PHOSPHATE SYNTHASE"/>
    <property type="match status" value="1"/>
</dbReference>
<keyword evidence="18" id="KW-0511">Multifunctional enzyme</keyword>
<evidence type="ECO:0000256" key="2">
    <source>
        <dbReference type="ARBA" id="ARBA00001633"/>
    </source>
</evidence>
<feature type="region of interest" description="Disordered" evidence="20">
    <location>
        <begin position="705"/>
        <end position="731"/>
    </location>
</feature>
<feature type="compositionally biased region" description="Low complexity" evidence="20">
    <location>
        <begin position="806"/>
        <end position="825"/>
    </location>
</feature>
<evidence type="ECO:0000256" key="4">
    <source>
        <dbReference type="ARBA" id="ARBA00004664"/>
    </source>
</evidence>
<sequence>MSAPIVNSTSAGSHPERIDTSVPAASTPAGDPRSPPLPNPPRSLVPDTPIETLMIDNFDSFTWNLYQQLCMLGANVTVLRNNELTPEDFPNLRIRNLIISPGPGHPTTDSGVSNDAIKYFAGRVPVLGVCMGLECIVESYGGSIEYAGEIVHGKTSPIRHDNRGCFRNLPQGIQSTRYHSLSAHRTTLPPCLAITATTAESGVIMGVRHRELTLEAVQYHPESIMSEEGDALLRNFLDLQGGTWAENQASKVLDPTLHPFSPDAPHRAPTILDKIYAQRLKDVELAKSTPGSTKEDLQTFMSMQLAPPLISFVARLKARTPALMAEIKRASPSKGAIAMHTNAAQQALTYALAGASVISVLTEPTWFKGSLLDMRLAREAVATLTDRPAILRKDFIVDEYQICEARLWGADTILLIVAMLPPDRLRALYLFSLSLGMEPLVEVNNAEEMRTALRLGAKVIGVNNRNLHDFNVDMGTTSRLADMCADSGVVLCALSGISTHADVATYLGQGVGAVLVGEALMRASDPALFIRNLLDLPPALTPRGGATKPLVKICGVRSAEDATVAAEAGADFVGVVLVPKSKRCVDLATAKEISNTLRARRASSTTPDQRLPANGATPAPGAQAHPPASNLTAVSWFSTHSRSLPSARPLLVGVFQDQPLSYVIHACGAAGLDMVQLHGHEPVEWSRWIPVPVVRAFHLRAKDSTAQAQDNGATESEAHDHAKDVDASGPTGLEDIARPGFHRHILLDAIKPGAANKLSGGAGVPVDWDLARAVADAGEIGLGRLPIILAGGLDAGNDSPQPDQHVQSSPVATVASSSEVSSRPSLPDKDTRPSRSIPGRWDSVDYIEAVVGSETIEASVKPATHVTAIEKQLDHPVPAISTYTKPDLLRQTIENNRNNLIDPNAAITFPKPHVSPRDDIIVEAHPSIQSYSDLDPPALADKLPHKSLPPFPHVVEQAIPAKFDVGSEPLVNTPLQPDPTQTTQLSPPTISISNNNHSQDHPSVSSTRAELTHPSGKKDKDWWGSAKTIFKQQSSSSPRTRSVSPAATSPGRIRSALASQKRDTVVGDPDLNLEYFQNVELHSSATWEDICREILPLPAFNQILNYLNGVFGAVESIRTYRGQWQRLRGNCVVATRLLAHQYERYQSEPERLKLLERVCTELAMVIAGVSLTARKWSEKSPVEAFVCYESMDQALKNHFQALGDVLKAMVITGVQLPTEVFQTEPCTNIPDVEPIHGHSSTVYKARLARGQLVAKKVFYLNKYSEGDVKTYAMKMTRDAKQWRKFHSEYTVKCLGIGMERSNDTQFKLYMLSPWMQNMDTLKYLKDRRDTIGQRNILRIVADSALGLVEIHQKNSVHSNMRAQNVFIRANGRGVLGGFGLTKALKNHATGRLPSVEQTGQSLPYRWMAPECHNFGPGRPDVTVANDVWGWAMTALEIITGALPIRRIPGDMALPCAKPEDFDASKQRKEYPEWEKYAHRPDSLWALLSKCWNLDEAKRPDMQTVSDEVERIIAQT</sequence>
<evidence type="ECO:0000256" key="1">
    <source>
        <dbReference type="ARBA" id="ARBA00001164"/>
    </source>
</evidence>
<dbReference type="PRINTS" id="PR00097">
    <property type="entry name" value="ANTSNTHASEII"/>
</dbReference>
<dbReference type="InterPro" id="IPR017926">
    <property type="entry name" value="GATASE"/>
</dbReference>
<accession>A0A8H3H8L6</accession>
<evidence type="ECO:0000256" key="20">
    <source>
        <dbReference type="SAM" id="MobiDB-lite"/>
    </source>
</evidence>
<keyword evidence="15" id="KW-0057">Aromatic amino acid biosynthesis</keyword>
<dbReference type="PRINTS" id="PR00096">
    <property type="entry name" value="GATASE"/>
</dbReference>
<keyword evidence="13" id="KW-0822">Tryptophan biosynthesis</keyword>
<feature type="compositionally biased region" description="Polar residues" evidence="20">
    <location>
        <begin position="990"/>
        <end position="1009"/>
    </location>
</feature>
<dbReference type="HAMAP" id="MF_00135">
    <property type="entry name" value="PRAI"/>
    <property type="match status" value="1"/>
</dbReference>
<dbReference type="InterPro" id="IPR001468">
    <property type="entry name" value="Indole-3-GlycerolPSynthase_CS"/>
</dbReference>
<feature type="compositionally biased region" description="Polar residues" evidence="20">
    <location>
        <begin position="598"/>
        <end position="608"/>
    </location>
</feature>
<feature type="region of interest" description="Disordered" evidence="20">
    <location>
        <begin position="1"/>
        <end position="45"/>
    </location>
</feature>
<keyword evidence="16" id="KW-0413">Isomerase</keyword>
<evidence type="ECO:0000256" key="8">
    <source>
        <dbReference type="ARBA" id="ARBA00012362"/>
    </source>
</evidence>
<comment type="pathway">
    <text evidence="6">Amino-acid biosynthesis; L-tryptophan biosynthesis; L-tryptophan from chorismate: step 1/5.</text>
</comment>
<evidence type="ECO:0000256" key="15">
    <source>
        <dbReference type="ARBA" id="ARBA00023141"/>
    </source>
</evidence>
<dbReference type="FunFam" id="3.20.20.70:FF:000136">
    <property type="entry name" value="Multifunctional tryptophan biosynthesis protein"/>
    <property type="match status" value="1"/>
</dbReference>
<dbReference type="Proteomes" id="UP000663850">
    <property type="component" value="Unassembled WGS sequence"/>
</dbReference>
<dbReference type="GO" id="GO:0005524">
    <property type="term" value="F:ATP binding"/>
    <property type="evidence" value="ECO:0007669"/>
    <property type="project" value="InterPro"/>
</dbReference>
<evidence type="ECO:0000259" key="21">
    <source>
        <dbReference type="PROSITE" id="PS50011"/>
    </source>
</evidence>
<dbReference type="PANTHER" id="PTHR22854">
    <property type="entry name" value="TRYPTOPHAN BIOSYNTHESIS PROTEIN"/>
    <property type="match status" value="1"/>
</dbReference>
<dbReference type="FunFam" id="3.40.50.880:FF:000031">
    <property type="entry name" value="Multifunctional tryptophan biosynthesis protein"/>
    <property type="match status" value="1"/>
</dbReference>
<evidence type="ECO:0000256" key="6">
    <source>
        <dbReference type="ARBA" id="ARBA00004873"/>
    </source>
</evidence>
<dbReference type="SUPFAM" id="SSF52317">
    <property type="entry name" value="Class I glutamine amidotransferase-like"/>
    <property type="match status" value="1"/>
</dbReference>
<feature type="compositionally biased region" description="Low complexity" evidence="20">
    <location>
        <begin position="973"/>
        <end position="989"/>
    </location>
</feature>
<dbReference type="SUPFAM" id="SSF56112">
    <property type="entry name" value="Protein kinase-like (PK-like)"/>
    <property type="match status" value="1"/>
</dbReference>
<keyword evidence="17" id="KW-0456">Lyase</keyword>
<evidence type="ECO:0000256" key="7">
    <source>
        <dbReference type="ARBA" id="ARBA00012266"/>
    </source>
</evidence>
<protein>
    <recommendedName>
        <fullName evidence="10">Multifunctional tryptophan biosynthesis protein</fullName>
        <ecNumber evidence="8">4.1.1.48</ecNumber>
        <ecNumber evidence="7">4.1.3.27</ecNumber>
        <ecNumber evidence="9">5.3.1.24</ecNumber>
    </recommendedName>
</protein>
<dbReference type="EC" id="5.3.1.24" evidence="9"/>
<feature type="compositionally biased region" description="Low complexity" evidence="20">
    <location>
        <begin position="1034"/>
        <end position="1045"/>
    </location>
</feature>
<feature type="compositionally biased region" description="Polar residues" evidence="20">
    <location>
        <begin position="705"/>
        <end position="714"/>
    </location>
</feature>
<evidence type="ECO:0000256" key="12">
    <source>
        <dbReference type="ARBA" id="ARBA00022793"/>
    </source>
</evidence>
<feature type="compositionally biased region" description="Polar residues" evidence="20">
    <location>
        <begin position="1"/>
        <end position="12"/>
    </location>
</feature>
<dbReference type="EMBL" id="CAJMWZ010005438">
    <property type="protein sequence ID" value="CAE6506426.1"/>
    <property type="molecule type" value="Genomic_DNA"/>
</dbReference>
<dbReference type="Gene3D" id="3.20.20.70">
    <property type="entry name" value="Aldolase class I"/>
    <property type="match status" value="2"/>
</dbReference>
<dbReference type="Pfam" id="PF00697">
    <property type="entry name" value="PRAI"/>
    <property type="match status" value="1"/>
</dbReference>
<dbReference type="InterPro" id="IPR029062">
    <property type="entry name" value="Class_I_gatase-like"/>
</dbReference>
<feature type="region of interest" description="Disordered" evidence="20">
    <location>
        <begin position="795"/>
        <end position="839"/>
    </location>
</feature>
<evidence type="ECO:0000256" key="18">
    <source>
        <dbReference type="ARBA" id="ARBA00023268"/>
    </source>
</evidence>
<comment type="catalytic activity">
    <reaction evidence="19">
        <text>chorismate + L-glutamine = anthranilate + pyruvate + L-glutamate + H(+)</text>
        <dbReference type="Rhea" id="RHEA:21732"/>
        <dbReference type="ChEBI" id="CHEBI:15361"/>
        <dbReference type="ChEBI" id="CHEBI:15378"/>
        <dbReference type="ChEBI" id="CHEBI:16567"/>
        <dbReference type="ChEBI" id="CHEBI:29748"/>
        <dbReference type="ChEBI" id="CHEBI:29985"/>
        <dbReference type="ChEBI" id="CHEBI:58359"/>
        <dbReference type="EC" id="4.1.3.27"/>
    </reaction>
</comment>
<dbReference type="SUPFAM" id="SSF51366">
    <property type="entry name" value="Ribulose-phoshate binding barrel"/>
    <property type="match status" value="2"/>
</dbReference>
<reference evidence="22" key="1">
    <citation type="submission" date="2021-01" db="EMBL/GenBank/DDBJ databases">
        <authorList>
            <person name="Kaushik A."/>
        </authorList>
    </citation>
    <scope>NUCLEOTIDE SEQUENCE</scope>
    <source>
        <strain evidence="22">Type strain: AG8-Rh-89/</strain>
    </source>
</reference>
<evidence type="ECO:0000256" key="14">
    <source>
        <dbReference type="ARBA" id="ARBA00022962"/>
    </source>
</evidence>
<dbReference type="Pfam" id="PF00117">
    <property type="entry name" value="GATase"/>
    <property type="match status" value="1"/>
</dbReference>
<proteinExistence type="inferred from homology"/>
<dbReference type="InterPro" id="IPR013785">
    <property type="entry name" value="Aldolase_TIM"/>
</dbReference>
<dbReference type="GO" id="GO:0004640">
    <property type="term" value="F:phosphoribosylanthranilate isomerase activity"/>
    <property type="evidence" value="ECO:0007669"/>
    <property type="project" value="UniProtKB-EC"/>
</dbReference>
<feature type="compositionally biased region" description="Pro residues" evidence="20">
    <location>
        <begin position="33"/>
        <end position="43"/>
    </location>
</feature>
<comment type="catalytic activity">
    <reaction evidence="1">
        <text>N-(5-phospho-beta-D-ribosyl)anthranilate = 1-(2-carboxyphenylamino)-1-deoxy-D-ribulose 5-phosphate</text>
        <dbReference type="Rhea" id="RHEA:21540"/>
        <dbReference type="ChEBI" id="CHEBI:18277"/>
        <dbReference type="ChEBI" id="CHEBI:58613"/>
        <dbReference type="EC" id="5.3.1.24"/>
    </reaction>
</comment>
<dbReference type="InterPro" id="IPR011009">
    <property type="entry name" value="Kinase-like_dom_sf"/>
</dbReference>
<dbReference type="EC" id="4.1.3.27" evidence="7"/>
<evidence type="ECO:0000313" key="22">
    <source>
        <dbReference type="EMBL" id="CAE6506426.1"/>
    </source>
</evidence>